<dbReference type="SUPFAM" id="SSF49842">
    <property type="entry name" value="TNF-like"/>
    <property type="match status" value="1"/>
</dbReference>
<sequence>MAFCDVLMDSPVPPPIESIPWYCVCSRCKGTMGPKGDRGDRGLPGNHASTQLRHKLLFLHEVQVALGLEVSQGSEDDQDLLGDKASKKGDDGEKGMPGQMGFVGAKGARGFKGEKGDFGMDGPPGPPGAQGEPGECPSSCDTVEGPTGEPGLPGNSGVRGLPGVAGPPGSKGDKGDKGDIGAPGMKGATGGKGEQGEEGECNCVDGAKGAKGAQGIQGPKGDKGAAGLNGTPGTPGTKGDRGDEGRMGIPGPCSPTIQSAFSAALQSIYPQPNLPVPFERVLYNLQGHFDPSLGIYRAPVNGTYVFSYHAVAFSKVLKVGLFHNFVPVVKTTEPNNLSTASQQVVLHLNAGDMVWLQVRDTATNGMYTSAESSSTFSGFLLHPDSCDMQLFRDFLPLPVQGYYNWGDIALPTPAP</sequence>
<evidence type="ECO:0000256" key="1">
    <source>
        <dbReference type="ARBA" id="ARBA00004498"/>
    </source>
</evidence>
<dbReference type="InterPro" id="IPR050392">
    <property type="entry name" value="Collagen/C1q_domain"/>
</dbReference>
<feature type="compositionally biased region" description="Low complexity" evidence="6">
    <location>
        <begin position="210"/>
        <end position="219"/>
    </location>
</feature>
<dbReference type="PANTHER" id="PTHR15427:SF52">
    <property type="entry name" value="C1Q DOMAIN-CONTAINING PROTEIN"/>
    <property type="match status" value="1"/>
</dbReference>
<evidence type="ECO:0000313" key="9">
    <source>
        <dbReference type="Proteomes" id="UP000824540"/>
    </source>
</evidence>
<keyword evidence="4" id="KW-0732">Signal</keyword>
<keyword evidence="2" id="KW-0964">Secreted</keyword>
<feature type="compositionally biased region" description="Basic and acidic residues" evidence="6">
    <location>
        <begin position="81"/>
        <end position="94"/>
    </location>
</feature>
<keyword evidence="9" id="KW-1185">Reference proteome</keyword>
<feature type="region of interest" description="Disordered" evidence="6">
    <location>
        <begin position="70"/>
        <end position="198"/>
    </location>
</feature>
<keyword evidence="5" id="KW-0176">Collagen</keyword>
<dbReference type="PRINTS" id="PR00007">
    <property type="entry name" value="COMPLEMNTC1Q"/>
</dbReference>
<dbReference type="SMART" id="SM00110">
    <property type="entry name" value="C1Q"/>
    <property type="match status" value="1"/>
</dbReference>
<dbReference type="AlphaFoldDB" id="A0A8T2NGS1"/>
<name>A0A8T2NGS1_9TELE</name>
<keyword evidence="3" id="KW-0272">Extracellular matrix</keyword>
<gene>
    <name evidence="8" type="ORF">JZ751_025735</name>
</gene>
<proteinExistence type="predicted"/>
<dbReference type="Pfam" id="PF00386">
    <property type="entry name" value="C1q"/>
    <property type="match status" value="1"/>
</dbReference>
<evidence type="ECO:0000259" key="7">
    <source>
        <dbReference type="PROSITE" id="PS50871"/>
    </source>
</evidence>
<dbReference type="EMBL" id="JAFBMS010000066">
    <property type="protein sequence ID" value="KAG9338500.1"/>
    <property type="molecule type" value="Genomic_DNA"/>
</dbReference>
<dbReference type="OrthoDB" id="5983381at2759"/>
<organism evidence="8 9">
    <name type="scientific">Albula glossodonta</name>
    <name type="common">roundjaw bonefish</name>
    <dbReference type="NCBI Taxonomy" id="121402"/>
    <lineage>
        <taxon>Eukaryota</taxon>
        <taxon>Metazoa</taxon>
        <taxon>Chordata</taxon>
        <taxon>Craniata</taxon>
        <taxon>Vertebrata</taxon>
        <taxon>Euteleostomi</taxon>
        <taxon>Actinopterygii</taxon>
        <taxon>Neopterygii</taxon>
        <taxon>Teleostei</taxon>
        <taxon>Albuliformes</taxon>
        <taxon>Albulidae</taxon>
        <taxon>Albula</taxon>
    </lineage>
</organism>
<dbReference type="Pfam" id="PF01391">
    <property type="entry name" value="Collagen"/>
    <property type="match status" value="3"/>
</dbReference>
<dbReference type="InterPro" id="IPR008983">
    <property type="entry name" value="Tumour_necrosis_fac-like_dom"/>
</dbReference>
<evidence type="ECO:0000256" key="3">
    <source>
        <dbReference type="ARBA" id="ARBA00022530"/>
    </source>
</evidence>
<dbReference type="PROSITE" id="PS50871">
    <property type="entry name" value="C1Q"/>
    <property type="match status" value="1"/>
</dbReference>
<evidence type="ECO:0000256" key="2">
    <source>
        <dbReference type="ARBA" id="ARBA00022525"/>
    </source>
</evidence>
<dbReference type="GO" id="GO:0005581">
    <property type="term" value="C:collagen trimer"/>
    <property type="evidence" value="ECO:0007669"/>
    <property type="project" value="UniProtKB-KW"/>
</dbReference>
<dbReference type="Gene3D" id="2.60.120.40">
    <property type="match status" value="1"/>
</dbReference>
<dbReference type="InterPro" id="IPR008160">
    <property type="entry name" value="Collagen"/>
</dbReference>
<feature type="domain" description="C1q" evidence="7">
    <location>
        <begin position="254"/>
        <end position="387"/>
    </location>
</feature>
<comment type="caution">
    <text evidence="8">The sequence shown here is derived from an EMBL/GenBank/DDBJ whole genome shotgun (WGS) entry which is preliminary data.</text>
</comment>
<evidence type="ECO:0000256" key="6">
    <source>
        <dbReference type="SAM" id="MobiDB-lite"/>
    </source>
</evidence>
<dbReference type="FunFam" id="2.60.120.40:FF:000001">
    <property type="entry name" value="Complement C1q B chain"/>
    <property type="match status" value="1"/>
</dbReference>
<comment type="subcellular location">
    <subcellularLocation>
        <location evidence="1">Secreted</location>
        <location evidence="1">Extracellular space</location>
        <location evidence="1">Extracellular matrix</location>
    </subcellularLocation>
</comment>
<feature type="region of interest" description="Disordered" evidence="6">
    <location>
        <begin position="210"/>
        <end position="252"/>
    </location>
</feature>
<protein>
    <recommendedName>
        <fullName evidence="7">C1q domain-containing protein</fullName>
    </recommendedName>
</protein>
<dbReference type="InterPro" id="IPR001073">
    <property type="entry name" value="C1q_dom"/>
</dbReference>
<dbReference type="Proteomes" id="UP000824540">
    <property type="component" value="Unassembled WGS sequence"/>
</dbReference>
<reference evidence="8" key="1">
    <citation type="thesis" date="2021" institute="BYU ScholarsArchive" country="Provo, UT, USA">
        <title>Applications of and Algorithms for Genome Assembly and Genomic Analyses with an Emphasis on Marine Teleosts.</title>
        <authorList>
            <person name="Pickett B.D."/>
        </authorList>
    </citation>
    <scope>NUCLEOTIDE SEQUENCE</scope>
    <source>
        <strain evidence="8">HI-2016</strain>
    </source>
</reference>
<evidence type="ECO:0000313" key="8">
    <source>
        <dbReference type="EMBL" id="KAG9338500.1"/>
    </source>
</evidence>
<dbReference type="PANTHER" id="PTHR15427">
    <property type="entry name" value="EMILIN ELASTIN MICROFIBRIL INTERFACE-LOCATED PROTEIN ELASTIN MICROFIBRIL INTERFACER"/>
    <property type="match status" value="1"/>
</dbReference>
<evidence type="ECO:0000256" key="4">
    <source>
        <dbReference type="ARBA" id="ARBA00022729"/>
    </source>
</evidence>
<accession>A0A8T2NGS1</accession>
<evidence type="ECO:0000256" key="5">
    <source>
        <dbReference type="ARBA" id="ARBA00023119"/>
    </source>
</evidence>